<reference evidence="3" key="1">
    <citation type="submission" date="2024-07" db="EMBL/GenBank/DDBJ databases">
        <title>Two chromosome-level genome assemblies of Korean endemic species Abeliophyllum distichum and Forsythia ovata (Oleaceae).</title>
        <authorList>
            <person name="Jang H."/>
        </authorList>
    </citation>
    <scope>NUCLEOTIDE SEQUENCE [LARGE SCALE GENOMIC DNA]</scope>
</reference>
<feature type="compositionally biased region" description="Basic and acidic residues" evidence="1">
    <location>
        <begin position="169"/>
        <end position="185"/>
    </location>
</feature>
<accession>A0ABD1U335</accession>
<proteinExistence type="predicted"/>
<organism evidence="2 3">
    <name type="scientific">Abeliophyllum distichum</name>
    <dbReference type="NCBI Taxonomy" id="126358"/>
    <lineage>
        <taxon>Eukaryota</taxon>
        <taxon>Viridiplantae</taxon>
        <taxon>Streptophyta</taxon>
        <taxon>Embryophyta</taxon>
        <taxon>Tracheophyta</taxon>
        <taxon>Spermatophyta</taxon>
        <taxon>Magnoliopsida</taxon>
        <taxon>eudicotyledons</taxon>
        <taxon>Gunneridae</taxon>
        <taxon>Pentapetalae</taxon>
        <taxon>asterids</taxon>
        <taxon>lamiids</taxon>
        <taxon>Lamiales</taxon>
        <taxon>Oleaceae</taxon>
        <taxon>Forsythieae</taxon>
        <taxon>Abeliophyllum</taxon>
    </lineage>
</organism>
<gene>
    <name evidence="2" type="ORF">Adt_15626</name>
</gene>
<keyword evidence="3" id="KW-1185">Reference proteome</keyword>
<evidence type="ECO:0000313" key="3">
    <source>
        <dbReference type="Proteomes" id="UP001604336"/>
    </source>
</evidence>
<dbReference type="Proteomes" id="UP001604336">
    <property type="component" value="Unassembled WGS sequence"/>
</dbReference>
<feature type="region of interest" description="Disordered" evidence="1">
    <location>
        <begin position="68"/>
        <end position="90"/>
    </location>
</feature>
<evidence type="ECO:0000256" key="1">
    <source>
        <dbReference type="SAM" id="MobiDB-lite"/>
    </source>
</evidence>
<feature type="region of interest" description="Disordered" evidence="1">
    <location>
        <begin position="37"/>
        <end position="56"/>
    </location>
</feature>
<sequence length="297" mass="33711">MFRFGISFLISVYGFMLKIYWFIAKYVCRSEGENGSNFKANRSQSDDQVVSKRSRDFETNRLEEKRNLELAESQRSTHSKENNAETEGSVSLQSAIVANTSKYQFISGKNVSGFMEEAKTLKFEMFVGSNEGFVCTNQCLDSEFSQKRGSLEVNSQKNLQQLNDEIQEENGKVDSAEYENPRDERTVSMEDEFVEDQDFAYEIELLPENQFSAPEIKQDSEDPGNENELLPVNQLSAPEIKQDSEDPGNESELLPGNQFSLPEIKQDSEDPGSGSEWFPDIQFSAPEIKQESEDPGK</sequence>
<feature type="compositionally biased region" description="Polar residues" evidence="1">
    <location>
        <begin position="37"/>
        <end position="48"/>
    </location>
</feature>
<feature type="region of interest" description="Disordered" evidence="1">
    <location>
        <begin position="164"/>
        <end position="185"/>
    </location>
</feature>
<feature type="compositionally biased region" description="Basic and acidic residues" evidence="1">
    <location>
        <begin position="288"/>
        <end position="297"/>
    </location>
</feature>
<dbReference type="EMBL" id="JBFOLK010000004">
    <property type="protein sequence ID" value="KAL2519379.1"/>
    <property type="molecule type" value="Genomic_DNA"/>
</dbReference>
<evidence type="ECO:0000313" key="2">
    <source>
        <dbReference type="EMBL" id="KAL2519379.1"/>
    </source>
</evidence>
<feature type="region of interest" description="Disordered" evidence="1">
    <location>
        <begin position="215"/>
        <end position="297"/>
    </location>
</feature>
<protein>
    <submittedName>
        <fullName evidence="2">Uncharacterized protein</fullName>
    </submittedName>
</protein>
<comment type="caution">
    <text evidence="2">The sequence shown here is derived from an EMBL/GenBank/DDBJ whole genome shotgun (WGS) entry which is preliminary data.</text>
</comment>
<name>A0ABD1U335_9LAMI</name>
<dbReference type="AlphaFoldDB" id="A0ABD1U335"/>